<reference evidence="1 2" key="1">
    <citation type="submission" date="2020-08" db="EMBL/GenBank/DDBJ databases">
        <title>Genome public.</title>
        <authorList>
            <person name="Liu C."/>
            <person name="Sun Q."/>
        </authorList>
    </citation>
    <scope>NUCLEOTIDE SEQUENCE [LARGE SCALE GENOMIC DNA]</scope>
    <source>
        <strain evidence="1 2">M27</strain>
    </source>
</reference>
<accession>A0ABR7CEB8</accession>
<evidence type="ECO:0000313" key="1">
    <source>
        <dbReference type="EMBL" id="MBC5606157.1"/>
    </source>
</evidence>
<dbReference type="EMBL" id="JACOOE010000008">
    <property type="protein sequence ID" value="MBC5606157.1"/>
    <property type="molecule type" value="Genomic_DNA"/>
</dbReference>
<proteinExistence type="predicted"/>
<keyword evidence="2" id="KW-1185">Reference proteome</keyword>
<protein>
    <submittedName>
        <fullName evidence="1">Uncharacterized protein</fullName>
    </submittedName>
</protein>
<dbReference type="Proteomes" id="UP000600600">
    <property type="component" value="Unassembled WGS sequence"/>
</dbReference>
<evidence type="ECO:0000313" key="2">
    <source>
        <dbReference type="Proteomes" id="UP000600600"/>
    </source>
</evidence>
<comment type="caution">
    <text evidence="1">The sequence shown here is derived from an EMBL/GenBank/DDBJ whole genome shotgun (WGS) entry which is preliminary data.</text>
</comment>
<name>A0ABR7CEB8_9BACE</name>
<sequence>MKKNIVSAAHSLFLVSVSNVLSFGVVHSRAFIKSIGEAEEIKIVPGSFVPGDGLSDGLYNKKHSFKLSDVSVNKTDYLENLKKGRYVAFYVDENGNERVSGSPDYPLSLSYEIKGGLYSCTLTGFSIDPDAFR</sequence>
<gene>
    <name evidence="1" type="ORF">H8S67_15975</name>
</gene>
<dbReference type="RefSeq" id="WP_186967964.1">
    <property type="nucleotide sequence ID" value="NZ_JACOOE010000008.1"/>
</dbReference>
<organism evidence="1 2">
    <name type="scientific">Bacteroides difficilis</name>
    <dbReference type="NCBI Taxonomy" id="2763021"/>
    <lineage>
        <taxon>Bacteria</taxon>
        <taxon>Pseudomonadati</taxon>
        <taxon>Bacteroidota</taxon>
        <taxon>Bacteroidia</taxon>
        <taxon>Bacteroidales</taxon>
        <taxon>Bacteroidaceae</taxon>
        <taxon>Bacteroides</taxon>
    </lineage>
</organism>